<gene>
    <name evidence="1" type="ORF">H4Q31_10360</name>
</gene>
<dbReference type="EMBL" id="JACJVN010000034">
    <property type="protein sequence ID" value="MBB6677729.1"/>
    <property type="molecule type" value="Genomic_DNA"/>
</dbReference>
<sequence>MVKIMAVVTTRESGFAGGTPVFLARDKEELQALSHSLEKILNAAAHQLNEDSFLLVYRQ</sequence>
<proteinExistence type="predicted"/>
<name>A0A841TCJ4_9BACL</name>
<dbReference type="InterPro" id="IPR054055">
    <property type="entry name" value="YpzH"/>
</dbReference>
<dbReference type="RefSeq" id="WP_185179002.1">
    <property type="nucleotide sequence ID" value="NZ_CBCSEP010000007.1"/>
</dbReference>
<comment type="caution">
    <text evidence="1">The sequence shown here is derived from an EMBL/GenBank/DDBJ whole genome shotgun (WGS) entry which is preliminary data.</text>
</comment>
<dbReference type="Proteomes" id="UP000574133">
    <property type="component" value="Unassembled WGS sequence"/>
</dbReference>
<keyword evidence="2" id="KW-1185">Reference proteome</keyword>
<dbReference type="AlphaFoldDB" id="A0A841TCJ4"/>
<dbReference type="Pfam" id="PF21835">
    <property type="entry name" value="YIEGIA_cap"/>
    <property type="match status" value="1"/>
</dbReference>
<accession>A0A841TCJ4</accession>
<reference evidence="1 2" key="1">
    <citation type="submission" date="2020-08" db="EMBL/GenBank/DDBJ databases">
        <title>Cohnella phylogeny.</title>
        <authorList>
            <person name="Dunlap C."/>
        </authorList>
    </citation>
    <scope>NUCLEOTIDE SEQUENCE [LARGE SCALE GENOMIC DNA]</scope>
    <source>
        <strain evidence="1 2">DSM 103658</strain>
    </source>
</reference>
<protein>
    <submittedName>
        <fullName evidence="1">Uncharacterized protein</fullName>
    </submittedName>
</protein>
<organism evidence="1 2">
    <name type="scientific">Cohnella lubricantis</name>
    <dbReference type="NCBI Taxonomy" id="2163172"/>
    <lineage>
        <taxon>Bacteria</taxon>
        <taxon>Bacillati</taxon>
        <taxon>Bacillota</taxon>
        <taxon>Bacilli</taxon>
        <taxon>Bacillales</taxon>
        <taxon>Paenibacillaceae</taxon>
        <taxon>Cohnella</taxon>
    </lineage>
</organism>
<evidence type="ECO:0000313" key="2">
    <source>
        <dbReference type="Proteomes" id="UP000574133"/>
    </source>
</evidence>
<evidence type="ECO:0000313" key="1">
    <source>
        <dbReference type="EMBL" id="MBB6677729.1"/>
    </source>
</evidence>